<accession>A0AB39BDZ7</accession>
<dbReference type="EMBL" id="CP162511">
    <property type="protein sequence ID" value="XDI04605.1"/>
    <property type="molecule type" value="Genomic_DNA"/>
</dbReference>
<organism evidence="2">
    <name type="scientific">Herbiconiux sp. A18JL235</name>
    <dbReference type="NCBI Taxonomy" id="3152363"/>
    <lineage>
        <taxon>Bacteria</taxon>
        <taxon>Bacillati</taxon>
        <taxon>Actinomycetota</taxon>
        <taxon>Actinomycetes</taxon>
        <taxon>Micrococcales</taxon>
        <taxon>Microbacteriaceae</taxon>
        <taxon>Herbiconiux</taxon>
    </lineage>
</organism>
<feature type="transmembrane region" description="Helical" evidence="1">
    <location>
        <begin position="464"/>
        <end position="489"/>
    </location>
</feature>
<feature type="transmembrane region" description="Helical" evidence="1">
    <location>
        <begin position="16"/>
        <end position="35"/>
    </location>
</feature>
<feature type="transmembrane region" description="Helical" evidence="1">
    <location>
        <begin position="509"/>
        <end position="528"/>
    </location>
</feature>
<evidence type="ECO:0000256" key="1">
    <source>
        <dbReference type="SAM" id="Phobius"/>
    </source>
</evidence>
<keyword evidence="1" id="KW-0812">Transmembrane</keyword>
<feature type="transmembrane region" description="Helical" evidence="1">
    <location>
        <begin position="153"/>
        <end position="174"/>
    </location>
</feature>
<dbReference type="AlphaFoldDB" id="A0AB39BDZ7"/>
<name>A0AB39BDZ7_9MICO</name>
<keyword evidence="1" id="KW-0472">Membrane</keyword>
<reference evidence="2" key="1">
    <citation type="submission" date="2024-05" db="EMBL/GenBank/DDBJ databases">
        <title>Herbiconiux sp. A18JL235.</title>
        <authorList>
            <person name="Zhang G."/>
        </authorList>
    </citation>
    <scope>NUCLEOTIDE SEQUENCE</scope>
    <source>
        <strain evidence="2">A18JL235</strain>
    </source>
</reference>
<sequence>MITLLALRLRRDAVQLALWIVGAAGLALLSVGGIASSYGTEQNRADLLATAIANPVVLLFRGLPSGAGEGAFAAFLILPFIALLAAFMSVFLAVRHTRADEEAGRAELLGVTRAGRLLPLAATAVHGLLANVVLAALVAVSLVATGLPVGGSLMTGAASGAVGLVFLGVGLVAAQVLPTPRAANAAAVWVLMTTFVLAGLGNALGAPSADLQSVESSGLTWVSPFGWAENTRPFADDSGLPVLLCLAVGVALGAIAAALQARRDVGASLVPERRGSSDAGTLLATPTALVWRLTWPAVVGWAVGGLLTGLLATTLSGVLQQAASQLPSVQAVIDALSAGGSLAQGAVVIFFTMLGILAACCAVQVVSRARHEEAHGTAEPVLAAAVTRMQWLAGYVVVAMVGILAVITAAVAGAALGLAGQSDPDWSLMGDVLVTAGGQMAAASVFLVLTALLLVLAPRLTVPVGWALVLVGAVLGLFGGLFGFPEWLVDLSPVAVSPTVGADGVELRGLGWLVVAALAGGAASFALMRRRESAPGE</sequence>
<feature type="transmembrane region" description="Helical" evidence="1">
    <location>
        <begin position="342"/>
        <end position="366"/>
    </location>
</feature>
<dbReference type="RefSeq" id="WP_368497009.1">
    <property type="nucleotide sequence ID" value="NZ_CP162511.1"/>
</dbReference>
<feature type="transmembrane region" description="Helical" evidence="1">
    <location>
        <begin position="298"/>
        <end position="322"/>
    </location>
</feature>
<feature type="transmembrane region" description="Helical" evidence="1">
    <location>
        <begin position="70"/>
        <end position="94"/>
    </location>
</feature>
<keyword evidence="1" id="KW-1133">Transmembrane helix</keyword>
<feature type="transmembrane region" description="Helical" evidence="1">
    <location>
        <begin position="436"/>
        <end position="457"/>
    </location>
</feature>
<gene>
    <name evidence="2" type="ORF">ABFY20_14865</name>
</gene>
<proteinExistence type="predicted"/>
<evidence type="ECO:0000313" key="2">
    <source>
        <dbReference type="EMBL" id="XDI04605.1"/>
    </source>
</evidence>
<feature type="transmembrane region" description="Helical" evidence="1">
    <location>
        <begin position="115"/>
        <end position="147"/>
    </location>
</feature>
<feature type="transmembrane region" description="Helical" evidence="1">
    <location>
        <begin position="186"/>
        <end position="206"/>
    </location>
</feature>
<protein>
    <submittedName>
        <fullName evidence="2">ABC transporter permease</fullName>
    </submittedName>
</protein>
<feature type="transmembrane region" description="Helical" evidence="1">
    <location>
        <begin position="240"/>
        <end position="259"/>
    </location>
</feature>
<feature type="transmembrane region" description="Helical" evidence="1">
    <location>
        <begin position="392"/>
        <end position="416"/>
    </location>
</feature>